<dbReference type="EMBL" id="QUOU01000001">
    <property type="protein sequence ID" value="REL27418.1"/>
    <property type="molecule type" value="Genomic_DNA"/>
</dbReference>
<dbReference type="GO" id="GO:0003860">
    <property type="term" value="F:3-hydroxyisobutyryl-CoA hydrolase activity"/>
    <property type="evidence" value="ECO:0007669"/>
    <property type="project" value="UniProtKB-EC"/>
</dbReference>
<dbReference type="PANTHER" id="PTHR43176:SF3">
    <property type="entry name" value="3-HYDROXYISOBUTYRYL-COA HYDROLASE, MITOCHONDRIAL"/>
    <property type="match status" value="1"/>
</dbReference>
<protein>
    <recommendedName>
        <fullName evidence="2">3-hydroxyisobutyryl-CoA hydrolase</fullName>
        <ecNumber evidence="2">3.1.2.4</ecNumber>
    </recommendedName>
</protein>
<dbReference type="GO" id="GO:0006574">
    <property type="term" value="P:L-valine catabolic process"/>
    <property type="evidence" value="ECO:0007669"/>
    <property type="project" value="TreeGrafter"/>
</dbReference>
<dbReference type="InterPro" id="IPR029045">
    <property type="entry name" value="ClpP/crotonase-like_dom_sf"/>
</dbReference>
<dbReference type="GO" id="GO:0016853">
    <property type="term" value="F:isomerase activity"/>
    <property type="evidence" value="ECO:0007669"/>
    <property type="project" value="UniProtKB-KW"/>
</dbReference>
<dbReference type="InterPro" id="IPR032259">
    <property type="entry name" value="HIBYL-CoA-H"/>
</dbReference>
<dbReference type="EC" id="3.1.2.4" evidence="2"/>
<keyword evidence="5" id="KW-0413">Isomerase</keyword>
<dbReference type="Gene3D" id="3.90.226.10">
    <property type="entry name" value="2-enoyl-CoA Hydratase, Chain A, domain 1"/>
    <property type="match status" value="1"/>
</dbReference>
<proteinExistence type="predicted"/>
<dbReference type="PANTHER" id="PTHR43176">
    <property type="entry name" value="3-HYDROXYISOBUTYRYL-COA HYDROLASE-RELATED"/>
    <property type="match status" value="1"/>
</dbReference>
<dbReference type="Pfam" id="PF16113">
    <property type="entry name" value="ECH_2"/>
    <property type="match status" value="1"/>
</dbReference>
<comment type="catalytic activity">
    <reaction evidence="1">
        <text>3-hydroxy-2-methylpropanoyl-CoA + H2O = 3-hydroxy-2-methylpropanoate + CoA + H(+)</text>
        <dbReference type="Rhea" id="RHEA:20888"/>
        <dbReference type="ChEBI" id="CHEBI:11805"/>
        <dbReference type="ChEBI" id="CHEBI:15377"/>
        <dbReference type="ChEBI" id="CHEBI:15378"/>
        <dbReference type="ChEBI" id="CHEBI:57287"/>
        <dbReference type="ChEBI" id="CHEBI:57340"/>
        <dbReference type="EC" id="3.1.2.4"/>
    </reaction>
</comment>
<evidence type="ECO:0000313" key="5">
    <source>
        <dbReference type="EMBL" id="REL27418.1"/>
    </source>
</evidence>
<sequence length="379" mass="41468">MSDVVLFETLNCVNGKAIGVATLNAEKSLNALSGEMIAALYPQLLAWQQDDTIAAVLLQGKGEKAFCAGGDIVKLYRDMCNHPDAYAPEIEAYFANEYRLDYLIHTFGKPFMVWGNGIVMGGGLGMMVGGSHRIVTETSRIAMPEISIGLLPDVGGTKFLNEMPDNCGLFLGLTGASINAADAKYTHLADFFMLAAQKSALLDKLVATHWSDTAADNHKLLSSLISEFEQIALPSMPASSIQEHKALINQVTSANTLTEIVNDIVNYEIEDKWFNKAQAALKHGSAISAHLVYRQLREGKGMSLADCYRFELGLTVKGGKYGEFQEGVRALLVDKDNQPNWRFSSIESVDNDVIDWFFTPPWPASEHPLLDLGKAEQSL</sequence>
<gene>
    <name evidence="5" type="ORF">DXX93_13150</name>
</gene>
<dbReference type="NCBIfam" id="NF004127">
    <property type="entry name" value="PRK05617.1"/>
    <property type="match status" value="1"/>
</dbReference>
<evidence type="ECO:0000256" key="2">
    <source>
        <dbReference type="ARBA" id="ARBA00011915"/>
    </source>
</evidence>
<name>A0A3E0TSA8_9GAMM</name>
<comment type="caution">
    <text evidence="5">The sequence shown here is derived from an EMBL/GenBank/DDBJ whole genome shotgun (WGS) entry which is preliminary data.</text>
</comment>
<reference evidence="5 6" key="1">
    <citation type="submission" date="2018-08" db="EMBL/GenBank/DDBJ databases">
        <title>Thalassotalea euphylliae genome.</title>
        <authorList>
            <person name="Summers S."/>
            <person name="Rice S.A."/>
            <person name="Freckelton M.L."/>
            <person name="Nedved B.T."/>
            <person name="Hadfield M.G."/>
        </authorList>
    </citation>
    <scope>NUCLEOTIDE SEQUENCE [LARGE SCALE GENOMIC DNA]</scope>
    <source>
        <strain evidence="5 6">H1</strain>
    </source>
</reference>
<evidence type="ECO:0000313" key="6">
    <source>
        <dbReference type="Proteomes" id="UP000256478"/>
    </source>
</evidence>
<organism evidence="5 6">
    <name type="scientific">Thalassotalea euphylliae</name>
    <dbReference type="NCBI Taxonomy" id="1655234"/>
    <lineage>
        <taxon>Bacteria</taxon>
        <taxon>Pseudomonadati</taxon>
        <taxon>Pseudomonadota</taxon>
        <taxon>Gammaproteobacteria</taxon>
        <taxon>Alteromonadales</taxon>
        <taxon>Colwelliaceae</taxon>
        <taxon>Thalassotalea</taxon>
    </lineage>
</organism>
<evidence type="ECO:0000256" key="1">
    <source>
        <dbReference type="ARBA" id="ARBA00001709"/>
    </source>
</evidence>
<dbReference type="RefSeq" id="WP_116008498.1">
    <property type="nucleotide sequence ID" value="NZ_QUOU01000001.1"/>
</dbReference>
<dbReference type="Proteomes" id="UP000256478">
    <property type="component" value="Unassembled WGS sequence"/>
</dbReference>
<dbReference type="SUPFAM" id="SSF52096">
    <property type="entry name" value="ClpP/crotonase"/>
    <property type="match status" value="1"/>
</dbReference>
<dbReference type="GO" id="GO:0005829">
    <property type="term" value="C:cytosol"/>
    <property type="evidence" value="ECO:0007669"/>
    <property type="project" value="TreeGrafter"/>
</dbReference>
<dbReference type="AlphaFoldDB" id="A0A3E0TSA8"/>
<evidence type="ECO:0000259" key="4">
    <source>
        <dbReference type="Pfam" id="PF16113"/>
    </source>
</evidence>
<dbReference type="OrthoDB" id="9790967at2"/>
<dbReference type="CDD" id="cd06558">
    <property type="entry name" value="crotonase-like"/>
    <property type="match status" value="1"/>
</dbReference>
<dbReference type="InterPro" id="IPR045004">
    <property type="entry name" value="ECH_dom"/>
</dbReference>
<accession>A0A3E0TSA8</accession>
<evidence type="ECO:0000256" key="3">
    <source>
        <dbReference type="ARBA" id="ARBA00022801"/>
    </source>
</evidence>
<feature type="domain" description="Enoyl-CoA hydratase/isomerase" evidence="4">
    <location>
        <begin position="18"/>
        <end position="358"/>
    </location>
</feature>
<keyword evidence="3" id="KW-0378">Hydrolase</keyword>